<dbReference type="GO" id="GO:0052908">
    <property type="term" value="F:16S rRNA (adenine(1518)-N(6)/adenine(1519)-N(6))-dimethyltransferase activity"/>
    <property type="evidence" value="ECO:0007669"/>
    <property type="project" value="UniProtKB-EC"/>
</dbReference>
<dbReference type="HAMAP" id="MF_00607">
    <property type="entry name" value="16SrRNA_methyltr_A"/>
    <property type="match status" value="1"/>
</dbReference>
<dbReference type="Gene3D" id="3.40.50.150">
    <property type="entry name" value="Vaccinia Virus protein VP39"/>
    <property type="match status" value="1"/>
</dbReference>
<dbReference type="CDD" id="cd02440">
    <property type="entry name" value="AdoMet_MTases"/>
    <property type="match status" value="1"/>
</dbReference>
<feature type="binding site" evidence="7 8">
    <location>
        <position position="110"/>
    </location>
    <ligand>
        <name>S-adenosyl-L-methionine</name>
        <dbReference type="ChEBI" id="CHEBI:59789"/>
    </ligand>
</feature>
<dbReference type="InterPro" id="IPR029063">
    <property type="entry name" value="SAM-dependent_MTases_sf"/>
</dbReference>
<dbReference type="STRING" id="266762.HQ36_02975"/>
<dbReference type="eggNOG" id="COG0030">
    <property type="taxonomic scope" value="Bacteria"/>
</dbReference>
<dbReference type="Pfam" id="PF00398">
    <property type="entry name" value="RrnaAD"/>
    <property type="match status" value="1"/>
</dbReference>
<dbReference type="InterPro" id="IPR020598">
    <property type="entry name" value="rRNA_Ade_methylase_Trfase_N"/>
</dbReference>
<reference evidence="10 11" key="1">
    <citation type="submission" date="2014-08" db="EMBL/GenBank/DDBJ databases">
        <title>Porphyromonas gingivicanis strain:COT-022_OH1391 Genome sequencing.</title>
        <authorList>
            <person name="Wallis C."/>
            <person name="Deusch O."/>
            <person name="O'Flynn C."/>
            <person name="Davis I."/>
            <person name="Jospin G."/>
            <person name="Darling A.E."/>
            <person name="Coil D.A."/>
            <person name="Alexiev A."/>
            <person name="Horsfall A."/>
            <person name="Kirkwood N."/>
            <person name="Harris S."/>
            <person name="Eisen J.A."/>
        </authorList>
    </citation>
    <scope>NUCLEOTIDE SEQUENCE [LARGE SCALE GENOMIC DNA]</scope>
    <source>
        <strain evidence="11">COT-022 OH1391</strain>
    </source>
</reference>
<comment type="similarity">
    <text evidence="7">Belongs to the class I-like SAM-binding methyltransferase superfamily. rRNA adenine N(6)-methyltransferase family. RsmA subfamily.</text>
</comment>
<evidence type="ECO:0000256" key="4">
    <source>
        <dbReference type="ARBA" id="ARBA00022679"/>
    </source>
</evidence>
<dbReference type="Proteomes" id="UP000030134">
    <property type="component" value="Unassembled WGS sequence"/>
</dbReference>
<dbReference type="PROSITE" id="PS51689">
    <property type="entry name" value="SAM_RNA_A_N6_MT"/>
    <property type="match status" value="1"/>
</dbReference>
<evidence type="ECO:0000256" key="8">
    <source>
        <dbReference type="PROSITE-ProRule" id="PRU01026"/>
    </source>
</evidence>
<protein>
    <recommendedName>
        <fullName evidence="7">Ribosomal RNA small subunit methyltransferase A</fullName>
        <ecNumber evidence="7">2.1.1.182</ecNumber>
    </recommendedName>
    <alternativeName>
        <fullName evidence="7">16S rRNA (adenine(1518)-N(6)/adenine(1519)-N(6))-dimethyltransferase</fullName>
    </alternativeName>
    <alternativeName>
        <fullName evidence="7">16S rRNA dimethyladenosine transferase</fullName>
    </alternativeName>
    <alternativeName>
        <fullName evidence="7">16S rRNA dimethylase</fullName>
    </alternativeName>
    <alternativeName>
        <fullName evidence="7">S-adenosylmethionine-6-N', N'-adenosyl(rRNA) dimethyltransferase</fullName>
    </alternativeName>
</protein>
<dbReference type="SUPFAM" id="SSF53335">
    <property type="entry name" value="S-adenosyl-L-methionine-dependent methyltransferases"/>
    <property type="match status" value="1"/>
</dbReference>
<keyword evidence="1 7" id="KW-0963">Cytoplasm</keyword>
<sequence>MNKVRAKKALGQHFLTNLSAAQSIGESILPWKGIPVLEIGPGMGVLTQVLLDLDFELYLLEIDHESVEYLQKNFPYFADGRCLTEGDVLHLPEEKLIPEKPDTPFVMIGNYPYNISSQIFFRLLDLRDRVPCCAGMLQKEVAERLCASPGGRDYGILTVLLRCWYDAEYLFTVSELDFDPPPKVKGGVLRLVRNQRTSLPCDEALFKKVVKTAFGQRRKTLRNALKSLFGDSYDYSLPIFSLRAERLDVEEYIWLTQEYEKLLQEDCVKEESTKE</sequence>
<evidence type="ECO:0000256" key="7">
    <source>
        <dbReference type="HAMAP-Rule" id="MF_00607"/>
    </source>
</evidence>
<dbReference type="SMART" id="SM00650">
    <property type="entry name" value="rADc"/>
    <property type="match status" value="1"/>
</dbReference>
<dbReference type="PANTHER" id="PTHR11727:SF7">
    <property type="entry name" value="DIMETHYLADENOSINE TRANSFERASE-RELATED"/>
    <property type="match status" value="1"/>
</dbReference>
<evidence type="ECO:0000256" key="6">
    <source>
        <dbReference type="ARBA" id="ARBA00022884"/>
    </source>
</evidence>
<feature type="binding site" evidence="7 8">
    <location>
        <position position="15"/>
    </location>
    <ligand>
        <name>S-adenosyl-L-methionine</name>
        <dbReference type="ChEBI" id="CHEBI:59789"/>
    </ligand>
</feature>
<keyword evidence="3 7" id="KW-0489">Methyltransferase</keyword>
<comment type="caution">
    <text evidence="10">The sequence shown here is derived from an EMBL/GenBank/DDBJ whole genome shotgun (WGS) entry which is preliminary data.</text>
</comment>
<dbReference type="InterPro" id="IPR023165">
    <property type="entry name" value="rRNA_Ade_diMease-like_C"/>
</dbReference>
<dbReference type="AlphaFoldDB" id="A0A0A2G6C9"/>
<comment type="subcellular location">
    <subcellularLocation>
        <location evidence="7">Cytoplasm</location>
    </subcellularLocation>
</comment>
<evidence type="ECO:0000256" key="2">
    <source>
        <dbReference type="ARBA" id="ARBA00022552"/>
    </source>
</evidence>
<feature type="binding site" evidence="7 8">
    <location>
        <position position="61"/>
    </location>
    <ligand>
        <name>S-adenosyl-L-methionine</name>
        <dbReference type="ChEBI" id="CHEBI:59789"/>
    </ligand>
</feature>
<keyword evidence="4 7" id="KW-0808">Transferase</keyword>
<feature type="binding site" evidence="7 8">
    <location>
        <position position="40"/>
    </location>
    <ligand>
        <name>S-adenosyl-L-methionine</name>
        <dbReference type="ChEBI" id="CHEBI:59789"/>
    </ligand>
</feature>
<dbReference type="EMBL" id="JQZW01000008">
    <property type="protein sequence ID" value="KGN97910.1"/>
    <property type="molecule type" value="Genomic_DNA"/>
</dbReference>
<feature type="binding site" evidence="7 8">
    <location>
        <position position="87"/>
    </location>
    <ligand>
        <name>S-adenosyl-L-methionine</name>
        <dbReference type="ChEBI" id="CHEBI:59789"/>
    </ligand>
</feature>
<dbReference type="EC" id="2.1.1.182" evidence="7"/>
<accession>A0A0A2G6C9</accession>
<proteinExistence type="inferred from homology"/>
<keyword evidence="5 7" id="KW-0949">S-adenosyl-L-methionine</keyword>
<keyword evidence="2 7" id="KW-0698">rRNA processing</keyword>
<dbReference type="Gene3D" id="1.10.8.100">
    <property type="entry name" value="Ribosomal RNA adenine dimethylase-like, domain 2"/>
    <property type="match status" value="1"/>
</dbReference>
<comment type="function">
    <text evidence="7">Specifically dimethylates two adjacent adenosines (A1518 and A1519) in the loop of a conserved hairpin near the 3'-end of 16S rRNA in the 30S particle. May play a critical role in biogenesis of 30S subunits.</text>
</comment>
<dbReference type="OrthoDB" id="9814755at2"/>
<keyword evidence="6 7" id="KW-0694">RNA-binding</keyword>
<keyword evidence="11" id="KW-1185">Reference proteome</keyword>
<evidence type="ECO:0000256" key="3">
    <source>
        <dbReference type="ARBA" id="ARBA00022603"/>
    </source>
</evidence>
<name>A0A0A2G6C9_9PORP</name>
<dbReference type="InterPro" id="IPR001737">
    <property type="entry name" value="KsgA/Erm"/>
</dbReference>
<dbReference type="PANTHER" id="PTHR11727">
    <property type="entry name" value="DIMETHYLADENOSINE TRANSFERASE"/>
    <property type="match status" value="1"/>
</dbReference>
<dbReference type="GO" id="GO:0003723">
    <property type="term" value="F:RNA binding"/>
    <property type="evidence" value="ECO:0007669"/>
    <property type="project" value="UniProtKB-UniRule"/>
</dbReference>
<gene>
    <name evidence="7" type="primary">rsmA</name>
    <name evidence="7" type="synonym">ksgA</name>
    <name evidence="10" type="ORF">HQ36_02975</name>
</gene>
<dbReference type="InterPro" id="IPR020596">
    <property type="entry name" value="rRNA_Ade_Mease_Trfase_CS"/>
</dbReference>
<evidence type="ECO:0000259" key="9">
    <source>
        <dbReference type="SMART" id="SM00650"/>
    </source>
</evidence>
<evidence type="ECO:0000313" key="11">
    <source>
        <dbReference type="Proteomes" id="UP000030134"/>
    </source>
</evidence>
<dbReference type="InterPro" id="IPR011530">
    <property type="entry name" value="rRNA_adenine_dimethylase"/>
</dbReference>
<dbReference type="PROSITE" id="PS01131">
    <property type="entry name" value="RRNA_A_DIMETH"/>
    <property type="match status" value="1"/>
</dbReference>
<feature type="binding site" evidence="7 8">
    <location>
        <position position="13"/>
    </location>
    <ligand>
        <name>S-adenosyl-L-methionine</name>
        <dbReference type="ChEBI" id="CHEBI:59789"/>
    </ligand>
</feature>
<dbReference type="RefSeq" id="WP_036883376.1">
    <property type="nucleotide sequence ID" value="NZ_JQZW01000008.1"/>
</dbReference>
<evidence type="ECO:0000256" key="1">
    <source>
        <dbReference type="ARBA" id="ARBA00022490"/>
    </source>
</evidence>
<comment type="catalytic activity">
    <reaction evidence="7">
        <text>adenosine(1518)/adenosine(1519) in 16S rRNA + 4 S-adenosyl-L-methionine = N(6)-dimethyladenosine(1518)/N(6)-dimethyladenosine(1519) in 16S rRNA + 4 S-adenosyl-L-homocysteine + 4 H(+)</text>
        <dbReference type="Rhea" id="RHEA:19609"/>
        <dbReference type="Rhea" id="RHEA-COMP:10232"/>
        <dbReference type="Rhea" id="RHEA-COMP:10233"/>
        <dbReference type="ChEBI" id="CHEBI:15378"/>
        <dbReference type="ChEBI" id="CHEBI:57856"/>
        <dbReference type="ChEBI" id="CHEBI:59789"/>
        <dbReference type="ChEBI" id="CHEBI:74411"/>
        <dbReference type="ChEBI" id="CHEBI:74493"/>
        <dbReference type="EC" id="2.1.1.182"/>
    </reaction>
</comment>
<evidence type="ECO:0000313" key="10">
    <source>
        <dbReference type="EMBL" id="KGN97910.1"/>
    </source>
</evidence>
<evidence type="ECO:0000256" key="5">
    <source>
        <dbReference type="ARBA" id="ARBA00022691"/>
    </source>
</evidence>
<dbReference type="NCBIfam" id="TIGR00755">
    <property type="entry name" value="ksgA"/>
    <property type="match status" value="1"/>
</dbReference>
<organism evidence="10 11">
    <name type="scientific">Porphyromonas gingivicanis</name>
    <dbReference type="NCBI Taxonomy" id="266762"/>
    <lineage>
        <taxon>Bacteria</taxon>
        <taxon>Pseudomonadati</taxon>
        <taxon>Bacteroidota</taxon>
        <taxon>Bacteroidia</taxon>
        <taxon>Bacteroidales</taxon>
        <taxon>Porphyromonadaceae</taxon>
        <taxon>Porphyromonas</taxon>
    </lineage>
</organism>
<dbReference type="GO" id="GO:0005829">
    <property type="term" value="C:cytosol"/>
    <property type="evidence" value="ECO:0007669"/>
    <property type="project" value="TreeGrafter"/>
</dbReference>
<feature type="domain" description="Ribosomal RNA adenine methylase transferase N-terminal" evidence="9">
    <location>
        <begin position="20"/>
        <end position="195"/>
    </location>
</feature>